<dbReference type="RefSeq" id="WP_209669779.1">
    <property type="nucleotide sequence ID" value="NZ_JAGGMS010000001.1"/>
</dbReference>
<evidence type="ECO:0000256" key="1">
    <source>
        <dbReference type="ARBA" id="ARBA00007689"/>
    </source>
</evidence>
<dbReference type="SUPFAM" id="SSF54909">
    <property type="entry name" value="Dimeric alpha+beta barrel"/>
    <property type="match status" value="1"/>
</dbReference>
<dbReference type="PANTHER" id="PTHR35174:SF3">
    <property type="entry name" value="BLL7171 PROTEIN"/>
    <property type="match status" value="1"/>
</dbReference>
<comment type="similarity">
    <text evidence="1">Belongs to the YciI family.</text>
</comment>
<dbReference type="Gene3D" id="3.30.70.1060">
    <property type="entry name" value="Dimeric alpha+beta barrel"/>
    <property type="match status" value="1"/>
</dbReference>
<name>A0ABS4Q660_9PSEU</name>
<dbReference type="PANTHER" id="PTHR35174">
    <property type="entry name" value="BLL7171 PROTEIN-RELATED"/>
    <property type="match status" value="1"/>
</dbReference>
<evidence type="ECO:0000259" key="2">
    <source>
        <dbReference type="Pfam" id="PF03795"/>
    </source>
</evidence>
<gene>
    <name evidence="3" type="ORF">JOM49_008116</name>
</gene>
<dbReference type="Pfam" id="PF03795">
    <property type="entry name" value="YCII"/>
    <property type="match status" value="1"/>
</dbReference>
<keyword evidence="4" id="KW-1185">Reference proteome</keyword>
<dbReference type="Proteomes" id="UP000741013">
    <property type="component" value="Unassembled WGS sequence"/>
</dbReference>
<feature type="domain" description="YCII-related" evidence="2">
    <location>
        <begin position="11"/>
        <end position="104"/>
    </location>
</feature>
<proteinExistence type="inferred from homology"/>
<dbReference type="InterPro" id="IPR011008">
    <property type="entry name" value="Dimeric_a/b-barrel"/>
</dbReference>
<protein>
    <recommendedName>
        <fullName evidence="2">YCII-related domain-containing protein</fullName>
    </recommendedName>
</protein>
<evidence type="ECO:0000313" key="4">
    <source>
        <dbReference type="Proteomes" id="UP000741013"/>
    </source>
</evidence>
<evidence type="ECO:0000313" key="3">
    <source>
        <dbReference type="EMBL" id="MBP2186590.1"/>
    </source>
</evidence>
<dbReference type="EMBL" id="JAGGMS010000001">
    <property type="protein sequence ID" value="MBP2186590.1"/>
    <property type="molecule type" value="Genomic_DNA"/>
</dbReference>
<comment type="caution">
    <text evidence="3">The sequence shown here is derived from an EMBL/GenBank/DDBJ whole genome shotgun (WGS) entry which is preliminary data.</text>
</comment>
<dbReference type="InterPro" id="IPR005545">
    <property type="entry name" value="YCII"/>
</dbReference>
<sequence>MRYLLMIGGDDEAAANEGCGGWTERMEDRGVLRAAIGLRPKEEAVTVRVRGDEVLRTDGPFAETKEQIGGFGVIECADLDEAVEIAAAHPVAHRGLIEIRPVVETG</sequence>
<organism evidence="3 4">
    <name type="scientific">Amycolatopsis magusensis</name>
    <dbReference type="NCBI Taxonomy" id="882444"/>
    <lineage>
        <taxon>Bacteria</taxon>
        <taxon>Bacillati</taxon>
        <taxon>Actinomycetota</taxon>
        <taxon>Actinomycetes</taxon>
        <taxon>Pseudonocardiales</taxon>
        <taxon>Pseudonocardiaceae</taxon>
        <taxon>Amycolatopsis</taxon>
    </lineage>
</organism>
<reference evidence="3 4" key="1">
    <citation type="submission" date="2021-03" db="EMBL/GenBank/DDBJ databases">
        <title>Sequencing the genomes of 1000 actinobacteria strains.</title>
        <authorList>
            <person name="Klenk H.-P."/>
        </authorList>
    </citation>
    <scope>NUCLEOTIDE SEQUENCE [LARGE SCALE GENOMIC DNA]</scope>
    <source>
        <strain evidence="3 4">DSM 45510</strain>
    </source>
</reference>
<accession>A0ABS4Q660</accession>